<feature type="compositionally biased region" description="Pro residues" evidence="1">
    <location>
        <begin position="177"/>
        <end position="187"/>
    </location>
</feature>
<feature type="region of interest" description="Disordered" evidence="1">
    <location>
        <begin position="1"/>
        <end position="78"/>
    </location>
</feature>
<accession>A0A851CJU0</accession>
<dbReference type="EMBL" id="WEIV01019877">
    <property type="protein sequence ID" value="NWI56729.1"/>
    <property type="molecule type" value="Genomic_DNA"/>
</dbReference>
<evidence type="ECO:0000313" key="2">
    <source>
        <dbReference type="EMBL" id="NWI56729.1"/>
    </source>
</evidence>
<comment type="caution">
    <text evidence="2">The sequence shown here is derived from an EMBL/GenBank/DDBJ whole genome shotgun (WGS) entry which is preliminary data.</text>
</comment>
<feature type="non-terminal residue" evidence="2">
    <location>
        <position position="1"/>
    </location>
</feature>
<feature type="region of interest" description="Disordered" evidence="1">
    <location>
        <begin position="173"/>
        <end position="195"/>
    </location>
</feature>
<dbReference type="GO" id="GO:0005813">
    <property type="term" value="C:centrosome"/>
    <property type="evidence" value="ECO:0007669"/>
    <property type="project" value="TreeGrafter"/>
</dbReference>
<name>A0A851CJU0_CALVR</name>
<dbReference type="Pfam" id="PF13270">
    <property type="entry name" value="CCDC28"/>
    <property type="match status" value="1"/>
</dbReference>
<proteinExistence type="predicted"/>
<feature type="non-terminal residue" evidence="2">
    <location>
        <position position="195"/>
    </location>
</feature>
<keyword evidence="3" id="KW-1185">Reference proteome</keyword>
<sequence length="195" mass="20977">CPAAPAAPGMEERRKKRSPRTCLAQPAPAGAPRPLPPSKSTTFALPLPTLPSPRQRARLRRSVKERTRAGTGGSRGAPLQHSFLTDVSDVCEMEGGLLSLLSDFHSGKLQAFGEGMEFGRKECSFEQLEHVREMQEKLARLHFGLDVCVEELPEEQKKAAADRNLDQLLAHVSVTPCPLPGPGPPRAPTSASASA</sequence>
<dbReference type="InterPro" id="IPR025271">
    <property type="entry name" value="CCDC28"/>
</dbReference>
<dbReference type="Proteomes" id="UP000642973">
    <property type="component" value="Unassembled WGS sequence"/>
</dbReference>
<gene>
    <name evidence="2" type="primary">Ccdc28b</name>
    <name evidence="2" type="ORF">CALVIR_R02856</name>
</gene>
<dbReference type="PANTHER" id="PTHR13400:SF2">
    <property type="entry name" value="COILED-COIL DOMAIN-CONTAINING PROTEIN 28B"/>
    <property type="match status" value="1"/>
</dbReference>
<dbReference type="AlphaFoldDB" id="A0A851CJU0"/>
<evidence type="ECO:0000256" key="1">
    <source>
        <dbReference type="SAM" id="MobiDB-lite"/>
    </source>
</evidence>
<dbReference type="PANTHER" id="PTHR13400">
    <property type="entry name" value="CHEMOKINE C-C MOTIF RECEPTOR 1"/>
    <property type="match status" value="1"/>
</dbReference>
<reference evidence="2" key="1">
    <citation type="submission" date="2019-10" db="EMBL/GenBank/DDBJ databases">
        <title>Bird 10,000 Genomes (B10K) Project - Family phase.</title>
        <authorList>
            <person name="Zhang G."/>
        </authorList>
    </citation>
    <scope>NUCLEOTIDE SEQUENCE</scope>
    <source>
        <strain evidence="2">B10K-DU-002-55</strain>
        <tissue evidence="2">Muscle</tissue>
    </source>
</reference>
<evidence type="ECO:0000313" key="3">
    <source>
        <dbReference type="Proteomes" id="UP000642973"/>
    </source>
</evidence>
<organism evidence="2 3">
    <name type="scientific">Calyptomena viridis</name>
    <name type="common">Lesser green broadbill</name>
    <dbReference type="NCBI Taxonomy" id="135972"/>
    <lineage>
        <taxon>Eukaryota</taxon>
        <taxon>Metazoa</taxon>
        <taxon>Chordata</taxon>
        <taxon>Craniata</taxon>
        <taxon>Vertebrata</taxon>
        <taxon>Euteleostomi</taxon>
        <taxon>Archelosauria</taxon>
        <taxon>Archosauria</taxon>
        <taxon>Dinosauria</taxon>
        <taxon>Saurischia</taxon>
        <taxon>Theropoda</taxon>
        <taxon>Coelurosauria</taxon>
        <taxon>Aves</taxon>
        <taxon>Neognathae</taxon>
        <taxon>Neoaves</taxon>
        <taxon>Telluraves</taxon>
        <taxon>Australaves</taxon>
        <taxon>Passeriformes</taxon>
        <taxon>Eurylaimidae</taxon>
        <taxon>Calyptomena</taxon>
    </lineage>
</organism>
<protein>
    <submittedName>
        <fullName evidence="2">CC28B protein</fullName>
    </submittedName>
</protein>